<dbReference type="EMBL" id="BANX01000008">
    <property type="protein sequence ID" value="GAC67466.1"/>
    <property type="molecule type" value="Genomic_DNA"/>
</dbReference>
<accession>M0QGQ0</accession>
<dbReference type="RefSeq" id="WP_007618689.1">
    <property type="nucleotide sequence ID" value="NZ_BANX01000008.1"/>
</dbReference>
<evidence type="ECO:0000313" key="1">
    <source>
        <dbReference type="EMBL" id="GAC67466.1"/>
    </source>
</evidence>
<dbReference type="SUPFAM" id="SSF55961">
    <property type="entry name" value="Bet v1-like"/>
    <property type="match status" value="1"/>
</dbReference>
<dbReference type="eggNOG" id="COG3832">
    <property type="taxonomic scope" value="Bacteria"/>
</dbReference>
<dbReference type="Gene3D" id="3.30.530.20">
    <property type="match status" value="1"/>
</dbReference>
<comment type="caution">
    <text evidence="1">The sequence shown here is derived from an EMBL/GenBank/DDBJ whole genome shotgun (WGS) entry which is preliminary data.</text>
</comment>
<evidence type="ECO:0008006" key="3">
    <source>
        <dbReference type="Google" id="ProtNLM"/>
    </source>
</evidence>
<sequence>MNDETVRAHLTIHAPVEQVFATLADPTTHGSIDGTGWVQEAVDTAPLSEVGQVFRMGMYHPNHPDGDYEVANQVHVFESPDLIGWRPGTYEDGELTFGGWTWHYELRPIGQTETAATQIYAWSAVQPHVREYIDFPPFAPDHLSNSLIHLAGLLGVQT</sequence>
<keyword evidence="2" id="KW-1185">Reference proteome</keyword>
<dbReference type="OrthoDB" id="6624781at2"/>
<dbReference type="AlphaFoldDB" id="M0QGQ0"/>
<gene>
    <name evidence="1" type="ORF">GS4_08_00500</name>
</gene>
<dbReference type="Proteomes" id="UP000011666">
    <property type="component" value="Unassembled WGS sequence"/>
</dbReference>
<protein>
    <recommendedName>
        <fullName evidence="3">Polyketide cyclase</fullName>
    </recommendedName>
</protein>
<name>M0QGQ0_9ACTN</name>
<reference evidence="1 2" key="1">
    <citation type="submission" date="2013-01" db="EMBL/GenBank/DDBJ databases">
        <title>Whole genome shotgun sequence of Gordonia soli NBRC 108243.</title>
        <authorList>
            <person name="Isaki-Nakamura S."/>
            <person name="Hosoyama A."/>
            <person name="Tsuchikane K."/>
            <person name="Ando Y."/>
            <person name="Baba S."/>
            <person name="Ohji S."/>
            <person name="Hamada M."/>
            <person name="Tamura T."/>
            <person name="Yamazoe A."/>
            <person name="Yamazaki S."/>
            <person name="Fujita N."/>
        </authorList>
    </citation>
    <scope>NUCLEOTIDE SEQUENCE [LARGE SCALE GENOMIC DNA]</scope>
    <source>
        <strain evidence="1 2">NBRC 108243</strain>
    </source>
</reference>
<dbReference type="InterPro" id="IPR023393">
    <property type="entry name" value="START-like_dom_sf"/>
</dbReference>
<proteinExistence type="predicted"/>
<organism evidence="1 2">
    <name type="scientific">Gordonia soli NBRC 108243</name>
    <dbReference type="NCBI Taxonomy" id="1223545"/>
    <lineage>
        <taxon>Bacteria</taxon>
        <taxon>Bacillati</taxon>
        <taxon>Actinomycetota</taxon>
        <taxon>Actinomycetes</taxon>
        <taxon>Mycobacteriales</taxon>
        <taxon>Gordoniaceae</taxon>
        <taxon>Gordonia</taxon>
    </lineage>
</organism>
<evidence type="ECO:0000313" key="2">
    <source>
        <dbReference type="Proteomes" id="UP000011666"/>
    </source>
</evidence>